<protein>
    <recommendedName>
        <fullName evidence="1">DAC domain-containing protein</fullName>
    </recommendedName>
</protein>
<proteinExistence type="predicted"/>
<dbReference type="PROSITE" id="PS51794">
    <property type="entry name" value="DAC"/>
    <property type="match status" value="1"/>
</dbReference>
<dbReference type="EMBL" id="CP004885">
    <property type="protein sequence ID" value="AGX88732.1"/>
    <property type="molecule type" value="Genomic_DNA"/>
</dbReference>
<evidence type="ECO:0000313" key="2">
    <source>
        <dbReference type="EMBL" id="AGX88732.1"/>
    </source>
</evidence>
<reference evidence="2 3" key="1">
    <citation type="journal article" date="2013" name="Genome Biol.">
        <title>Genomic analysis reveals key aspects of prokaryotic symbiosis in the phototrophic consortium "Chlorochromatium aggregatum".</title>
        <authorList>
            <person name="Liu Z."/>
            <person name="Muller J."/>
            <person name="Li T."/>
            <person name="Alvey R.M."/>
            <person name="Vogl K."/>
            <person name="Frigaard N.U."/>
            <person name="Rockwell N.C."/>
            <person name="Boyd E.S."/>
            <person name="Tomsho L.P."/>
            <person name="Schuster S.C."/>
            <person name="Henke P."/>
            <person name="Rohde M."/>
            <person name="Overmann J."/>
            <person name="Bryant D.A."/>
        </authorList>
    </citation>
    <scope>NUCLEOTIDE SEQUENCE [LARGE SCALE GENOMIC DNA]</scope>
    <source>
        <strain evidence="2">CR</strain>
    </source>
</reference>
<dbReference type="RefSeq" id="WP_022776667.1">
    <property type="nucleotide sequence ID" value="NC_022576.1"/>
</dbReference>
<name>U5NBD1_9BURK</name>
<dbReference type="InterPro" id="IPR048551">
    <property type="entry name" value="DACNV"/>
</dbReference>
<gene>
    <name evidence="2" type="ORF">Cenrod_2682</name>
</gene>
<organism evidence="2 3">
    <name type="scientific">Candidatus Symbiobacter mobilis CR</name>
    <dbReference type="NCBI Taxonomy" id="946483"/>
    <lineage>
        <taxon>Bacteria</taxon>
        <taxon>Pseudomonadati</taxon>
        <taxon>Pseudomonadota</taxon>
        <taxon>Betaproteobacteria</taxon>
        <taxon>Burkholderiales</taxon>
        <taxon>Comamonadaceae</taxon>
    </lineage>
</organism>
<dbReference type="AlphaFoldDB" id="U5NBD1"/>
<dbReference type="InterPro" id="IPR036888">
    <property type="entry name" value="DNA_integrity_DisA_N_sf"/>
</dbReference>
<accession>U5NBD1</accession>
<dbReference type="InterPro" id="IPR003390">
    <property type="entry name" value="DNA_integrity_scan_DisA_N"/>
</dbReference>
<dbReference type="Proteomes" id="UP000017184">
    <property type="component" value="Chromosome"/>
</dbReference>
<sequence length="379" mass="42287">MNKNDMIIDINDMIIDIEKKYEDECLIARKIPLAPLPPPDQFRHMLSSALVASRMTEEGRPIKLRLVYEQNPSQFGNIYLGFSVAVDCSPQNFTKLAPAFDFGDCALVLSLSDKNEIEIQGILKEQRSYRNRLRREAYCAQPHPSQKRSNQTGLAIRVESAGVLSLSVGTNVPFITMQDTGETIVQKYISSLFPKDLNSYLLNAFPQTNVMIKKGLRLQALDYLLTEIGQRGHGATLLIVPPDAKKPADELHYATRSFNENLPLCLDGDIEHTEPEIVAHLNFLAQLATVDGALVLTDEFELIGFAAKLRVLPVDYVYQGNKPVNIDAFGMRHNSGAGFASACEGAFVFVISADGPLSVFYRPKNCERVQYWHTPLLLP</sequence>
<feature type="domain" description="DAC" evidence="1">
    <location>
        <begin position="194"/>
        <end position="371"/>
    </location>
</feature>
<dbReference type="SUPFAM" id="SSF143597">
    <property type="entry name" value="YojJ-like"/>
    <property type="match status" value="1"/>
</dbReference>
<dbReference type="KEGG" id="cbx:Cenrod_2682"/>
<evidence type="ECO:0000313" key="3">
    <source>
        <dbReference type="Proteomes" id="UP000017184"/>
    </source>
</evidence>
<dbReference type="HOGENOM" id="CLU_728987_0_0_4"/>
<dbReference type="OrthoDB" id="177520at2"/>
<dbReference type="STRING" id="946483.Cenrod_2682"/>
<keyword evidence="3" id="KW-1185">Reference proteome</keyword>
<evidence type="ECO:0000259" key="1">
    <source>
        <dbReference type="PROSITE" id="PS51794"/>
    </source>
</evidence>
<dbReference type="Pfam" id="PF21751">
    <property type="entry name" value="DACNV"/>
    <property type="match status" value="1"/>
</dbReference>